<dbReference type="PANTHER" id="PTHR10887:SF495">
    <property type="entry name" value="HELICASE SENATAXIN ISOFORM X1-RELATED"/>
    <property type="match status" value="1"/>
</dbReference>
<dbReference type="Gene3D" id="3.40.50.300">
    <property type="entry name" value="P-loop containing nucleotide triphosphate hydrolases"/>
    <property type="match status" value="3"/>
</dbReference>
<dbReference type="PANTHER" id="PTHR10887">
    <property type="entry name" value="DNA2/NAM7 HELICASE FAMILY"/>
    <property type="match status" value="1"/>
</dbReference>
<dbReference type="AlphaFoldDB" id="A0A9D1PZJ7"/>
<dbReference type="InterPro" id="IPR047187">
    <property type="entry name" value="SF1_C_Upf1"/>
</dbReference>
<dbReference type="InterPro" id="IPR011335">
    <property type="entry name" value="Restrct_endonuc-II-like"/>
</dbReference>
<proteinExistence type="predicted"/>
<feature type="domain" description="DNA2/NAM7 helicase helicase" evidence="1">
    <location>
        <begin position="351"/>
        <end position="508"/>
    </location>
</feature>
<name>A0A9D1PZJ7_9BACT</name>
<evidence type="ECO:0000313" key="5">
    <source>
        <dbReference type="Proteomes" id="UP000886752"/>
    </source>
</evidence>
<dbReference type="SUPFAM" id="SSF52540">
    <property type="entry name" value="P-loop containing nucleoside triphosphate hydrolases"/>
    <property type="match status" value="1"/>
</dbReference>
<dbReference type="SUPFAM" id="SSF52980">
    <property type="entry name" value="Restriction endonuclease-like"/>
    <property type="match status" value="1"/>
</dbReference>
<reference evidence="4" key="1">
    <citation type="journal article" date="2021" name="PeerJ">
        <title>Extensive microbial diversity within the chicken gut microbiome revealed by metagenomics and culture.</title>
        <authorList>
            <person name="Gilroy R."/>
            <person name="Ravi A."/>
            <person name="Getino M."/>
            <person name="Pursley I."/>
            <person name="Horton D.L."/>
            <person name="Alikhan N.F."/>
            <person name="Baker D."/>
            <person name="Gharbi K."/>
            <person name="Hall N."/>
            <person name="Watson M."/>
            <person name="Adriaenssens E.M."/>
            <person name="Foster-Nyarko E."/>
            <person name="Jarju S."/>
            <person name="Secka A."/>
            <person name="Antonio M."/>
            <person name="Oren A."/>
            <person name="Chaudhuri R.R."/>
            <person name="La Ragione R."/>
            <person name="Hildebrand F."/>
            <person name="Pallen M.J."/>
        </authorList>
    </citation>
    <scope>NUCLEOTIDE SEQUENCE</scope>
    <source>
        <strain evidence="4">ChiHecec2B26-446</strain>
    </source>
</reference>
<evidence type="ECO:0000259" key="3">
    <source>
        <dbReference type="Pfam" id="PF18741"/>
    </source>
</evidence>
<comment type="caution">
    <text evidence="4">The sequence shown here is derived from an EMBL/GenBank/DDBJ whole genome shotgun (WGS) entry which is preliminary data.</text>
</comment>
<gene>
    <name evidence="4" type="ORF">H9894_10540</name>
</gene>
<feature type="domain" description="DNA2/NAM7 helicase-like C-terminal" evidence="2">
    <location>
        <begin position="535"/>
        <end position="730"/>
    </location>
</feature>
<protein>
    <submittedName>
        <fullName evidence="4">DUF559 domain-containing protein</fullName>
    </submittedName>
</protein>
<evidence type="ECO:0000313" key="4">
    <source>
        <dbReference type="EMBL" id="HIW01604.1"/>
    </source>
</evidence>
<dbReference type="CDD" id="cd18808">
    <property type="entry name" value="SF1_C_Upf1"/>
    <property type="match status" value="1"/>
</dbReference>
<dbReference type="Pfam" id="PF13086">
    <property type="entry name" value="AAA_11"/>
    <property type="match status" value="2"/>
</dbReference>
<dbReference type="GO" id="GO:0004386">
    <property type="term" value="F:helicase activity"/>
    <property type="evidence" value="ECO:0007669"/>
    <property type="project" value="InterPro"/>
</dbReference>
<dbReference type="InterPro" id="IPR041679">
    <property type="entry name" value="DNA2/NAM7-like_C"/>
</dbReference>
<feature type="domain" description="DNA2/NAM7 helicase helicase" evidence="1">
    <location>
        <begin position="112"/>
        <end position="194"/>
    </location>
</feature>
<evidence type="ECO:0000259" key="2">
    <source>
        <dbReference type="Pfam" id="PF13087"/>
    </source>
</evidence>
<dbReference type="Pfam" id="PF13087">
    <property type="entry name" value="AAA_12"/>
    <property type="match status" value="1"/>
</dbReference>
<dbReference type="InterPro" id="IPR049468">
    <property type="entry name" value="Restrct_endonuc-II-like_dom"/>
</dbReference>
<evidence type="ECO:0000259" key="1">
    <source>
        <dbReference type="Pfam" id="PF13086"/>
    </source>
</evidence>
<dbReference type="InterPro" id="IPR027417">
    <property type="entry name" value="P-loop_NTPase"/>
</dbReference>
<feature type="domain" description="Restriction endonuclease type II-like" evidence="3">
    <location>
        <begin position="771"/>
        <end position="864"/>
    </location>
</feature>
<reference evidence="4" key="2">
    <citation type="submission" date="2021-04" db="EMBL/GenBank/DDBJ databases">
        <authorList>
            <person name="Gilroy R."/>
        </authorList>
    </citation>
    <scope>NUCLEOTIDE SEQUENCE</scope>
    <source>
        <strain evidence="4">ChiHecec2B26-446</strain>
    </source>
</reference>
<dbReference type="Gene3D" id="3.40.960.10">
    <property type="entry name" value="VSR Endonuclease"/>
    <property type="match status" value="1"/>
</dbReference>
<organism evidence="4 5">
    <name type="scientific">Candidatus Desulfovibrio intestinipullorum</name>
    <dbReference type="NCBI Taxonomy" id="2838536"/>
    <lineage>
        <taxon>Bacteria</taxon>
        <taxon>Pseudomonadati</taxon>
        <taxon>Thermodesulfobacteriota</taxon>
        <taxon>Desulfovibrionia</taxon>
        <taxon>Desulfovibrionales</taxon>
        <taxon>Desulfovibrionaceae</taxon>
        <taxon>Desulfovibrio</taxon>
    </lineage>
</organism>
<dbReference type="EMBL" id="DXHV01000084">
    <property type="protein sequence ID" value="HIW01604.1"/>
    <property type="molecule type" value="Genomic_DNA"/>
</dbReference>
<dbReference type="InterPro" id="IPR045055">
    <property type="entry name" value="DNA2/NAM7-like"/>
</dbReference>
<dbReference type="Pfam" id="PF18741">
    <property type="entry name" value="MTES_1575"/>
    <property type="match status" value="1"/>
</dbReference>
<accession>A0A9D1PZJ7</accession>
<dbReference type="InterPro" id="IPR041677">
    <property type="entry name" value="DNA2/NAM7_AAA_11"/>
</dbReference>
<sequence>MSEYASGLDLLVQQLTIFFSKDLRERLDYRDIARDSLEESCACGLYNRCVLMLANRTRYCKTLCNELQEIEQMPDEVLDGTSLAPVFRKDSSSPEAEAALVHEALVPEIFPLNAEQRYATASLLRSPISVITGPPGTGKSQVISTAACALRLDDQSMLFASRNHKAIDAVVTRSEFIRRCNSKDDPNLRYTFQDAVSDLLAVPHSESADADWQRAENGLSELLRQRGEAAVQAAEYGRLKEELEATAVLVLSLKQQLSMSWDTDFDEESDRFLAGFPERAFRKILNGWQQLAGRQQNLSLWDRVRCVLLGPAILQVRSFLQQWPDCPQMPLSCGTGFLDYVFRYGPQLRNLNELWQQASHGRALEEQIRQLPSFEQLTGRMAELTDHLKKLTSAATESDVARRAGLKNDVDRREFSSVRSALKAGPVNAAWKRDTDGLVHKYVPVILQGIPCWAVTNLSAGSHIPLQAGMFDLVVVDEASQSDIPSAIPLLFRARRAAVVGDPQQLSHIVTLKEFRHRMMIEQVGLTAEDARFLYSNSLYSLVAGSQAARPVFLAATYRSAPGIAGYSNALWYEGRLRVGTDTDKLRLPPGRKEGGIYWTDVQGEIVSDIHGCYCQDEIGEIVRLLRVLLVDNSYKGTVGIVTPFRKQANRIQDALEKADTNFYQALQGALCHVDTVHGFQGGERDVMFFSLCAGPGMPRGSLNFLTNSGKLFNVAASRARAVLHVVGNRTWARQCGIRHVQQLAAPGQHCQPEYEAKGPWAPCESPWELRLYKALRESGLDPRPQFWVGGRRLDLALVDADRKKYVDIEVDGESYHRREDGKRKTDDAWRDMELTAKGWTVRRFWVYELRDNMSLCLEKIREAWGDNGSEQ</sequence>
<dbReference type="Proteomes" id="UP000886752">
    <property type="component" value="Unassembled WGS sequence"/>
</dbReference>